<keyword evidence="6" id="KW-1185">Reference proteome</keyword>
<protein>
    <submittedName>
        <fullName evidence="5">Zf-HC2 domain-containing protein</fullName>
    </submittedName>
</protein>
<dbReference type="EMBL" id="CP080333">
    <property type="protein sequence ID" value="QYL14818.1"/>
    <property type="molecule type" value="Genomic_DNA"/>
</dbReference>
<keyword evidence="3" id="KW-0472">Membrane</keyword>
<dbReference type="Gene3D" id="1.10.10.1320">
    <property type="entry name" value="Anti-sigma factor, zinc-finger domain"/>
    <property type="match status" value="1"/>
</dbReference>
<dbReference type="Pfam" id="PF13490">
    <property type="entry name" value="zf-HC2"/>
    <property type="match status" value="1"/>
</dbReference>
<keyword evidence="2" id="KW-0804">Transcription</keyword>
<evidence type="ECO:0000313" key="6">
    <source>
        <dbReference type="Proteomes" id="UP000825367"/>
    </source>
</evidence>
<evidence type="ECO:0000256" key="3">
    <source>
        <dbReference type="SAM" id="Phobius"/>
    </source>
</evidence>
<accession>A0ABX8VAJ6</accession>
<name>A0ABX8VAJ6_9MYCO</name>
<dbReference type="InterPro" id="IPR027383">
    <property type="entry name" value="Znf_put"/>
</dbReference>
<evidence type="ECO:0000313" key="5">
    <source>
        <dbReference type="EMBL" id="QYL14818.1"/>
    </source>
</evidence>
<feature type="domain" description="Putative zinc-finger" evidence="4">
    <location>
        <begin position="22"/>
        <end position="47"/>
    </location>
</feature>
<keyword evidence="3" id="KW-1133">Transmembrane helix</keyword>
<dbReference type="InterPro" id="IPR041916">
    <property type="entry name" value="Anti_sigma_zinc_sf"/>
</dbReference>
<reference evidence="5 6" key="1">
    <citation type="submission" date="2021-07" db="EMBL/GenBank/DDBJ databases">
        <title>Whole genome sequencing of non-tuberculosis mycobacteria type-strains.</title>
        <authorList>
            <person name="Igarashi Y."/>
            <person name="Osugi A."/>
            <person name="Mitarai S."/>
        </authorList>
    </citation>
    <scope>NUCLEOTIDE SEQUENCE [LARGE SCALE GENOMIC DNA]</scope>
    <source>
        <strain evidence="5 6">JCM 16370</strain>
    </source>
</reference>
<dbReference type="RefSeq" id="WP_071949780.1">
    <property type="nucleotide sequence ID" value="NZ_BAAAVX010000017.1"/>
</dbReference>
<evidence type="ECO:0000259" key="4">
    <source>
        <dbReference type="Pfam" id="PF13490"/>
    </source>
</evidence>
<keyword evidence="3" id="KW-0812">Transmembrane</keyword>
<proteinExistence type="predicted"/>
<feature type="transmembrane region" description="Helical" evidence="3">
    <location>
        <begin position="100"/>
        <end position="118"/>
    </location>
</feature>
<gene>
    <name evidence="5" type="ORF">K0O64_16675</name>
</gene>
<keyword evidence="1" id="KW-0805">Transcription regulation</keyword>
<evidence type="ECO:0000256" key="2">
    <source>
        <dbReference type="ARBA" id="ARBA00023163"/>
    </source>
</evidence>
<dbReference type="Proteomes" id="UP000825367">
    <property type="component" value="Chromosome"/>
</dbReference>
<organism evidence="5 6">
    <name type="scientific">Mycolicibacterium pallens</name>
    <dbReference type="NCBI Taxonomy" id="370524"/>
    <lineage>
        <taxon>Bacteria</taxon>
        <taxon>Bacillati</taxon>
        <taxon>Actinomycetota</taxon>
        <taxon>Actinomycetes</taxon>
        <taxon>Mycobacteriales</taxon>
        <taxon>Mycobacteriaceae</taxon>
        <taxon>Mycolicibacterium</taxon>
    </lineage>
</organism>
<sequence length="244" mass="25768">MTTVDGPSSPGGTHPYALWDAAYVLGSLSCAERREFEVHLKACPSCADAVTDLGGMRALLSQIDRGYVDTLDEPDGYAGLPPLRDELLATVNTRRRRSRAATWTLAAAAALAIGLFVASQSNPMVVTPAPQPSQASALTMTPKKPVPLTATVTLTRRAWGTRIEMQCTYEAGPMDVDYDGDEASDKLAMVAVGRDGSRTELATWTARIGMPASLGGSTSMPVDEIASVQIISADAGAVLLERDL</sequence>
<evidence type="ECO:0000256" key="1">
    <source>
        <dbReference type="ARBA" id="ARBA00023015"/>
    </source>
</evidence>